<evidence type="ECO:0000313" key="2">
    <source>
        <dbReference type="Proteomes" id="UP000010094"/>
    </source>
</evidence>
<organism evidence="1 2">
    <name type="scientific">Encephalitozoon romaleae (strain SJ-2008)</name>
    <name type="common">Microsporidian parasite</name>
    <dbReference type="NCBI Taxonomy" id="1178016"/>
    <lineage>
        <taxon>Eukaryota</taxon>
        <taxon>Fungi</taxon>
        <taxon>Fungi incertae sedis</taxon>
        <taxon>Microsporidia</taxon>
        <taxon>Unikaryonidae</taxon>
        <taxon>Encephalitozoon</taxon>
    </lineage>
</organism>
<dbReference type="HOGENOM" id="CLU_330650_0_0_1"/>
<dbReference type="AlphaFoldDB" id="I6ZU34"/>
<evidence type="ECO:0000313" key="1">
    <source>
        <dbReference type="EMBL" id="AFN83151.1"/>
    </source>
</evidence>
<dbReference type="EMBL" id="CP003523">
    <property type="protein sequence ID" value="AFN83151.1"/>
    <property type="molecule type" value="Genomic_DNA"/>
</dbReference>
<accession>I6ZU34</accession>
<dbReference type="Proteomes" id="UP000010094">
    <property type="component" value="Chromosome VI"/>
</dbReference>
<keyword evidence="2" id="KW-1185">Reference proteome</keyword>
<dbReference type="VEuPathDB" id="MicrosporidiaDB:EROM_060570"/>
<dbReference type="KEGG" id="ero:EROM_060570"/>
<dbReference type="RefSeq" id="XP_009264648.1">
    <property type="nucleotide sequence ID" value="XM_009266373.1"/>
</dbReference>
<dbReference type="OrthoDB" id="2189784at2759"/>
<gene>
    <name evidence="1" type="ordered locus">EROM_060570</name>
</gene>
<sequence length="874" mass="103449">MLDREHIVPTPIVENHQPLDTLIKSLAESEGEKLSQGLDSVLSVSRQFTTEQMSRIDKVVADLYNGQREEWFYQKIFELALKMYGFDNDWRNRLRTCKLHEKHRFRIHSNIHEFSYTGGINEIPRICRMFMERRKIVYDRVNVLGYCVLEISGMNGEAGYEGEDDIFYLIEYVYRRDFKTLLRWAKNVRVMNDWSLLYMSNYPDFLYTELKYQNNPMIIKEIIVQQKSHKLYDFLFIKLSMLFPREEMISILTRSYKEPEIEYTVRIFHKLFEDSEEGGEKILKKFIKNTGTKELSEMFFEKCSQIDGDYAEALYICIDKVRLIKDDCLERLMNSHYWPYVTHRYEDFSVLTKLLIARGLSPRKEYDFLRSEMDATLENLRKILFMAREVPSRREDVRNTVVEMIKRMFKKRMVCERCKEKRTEKSLNLCPTRSLIKKEPGMEEDKGLVIMYEILETLRGLDIPKRILYMLSLMNSSLFCKTVINDTRYDCFFIKCMNIILRDLEGRFRQMINDIIGMRIFDSDGYWELSVRKCLKLRNLWKAVITYGVLEERTLGCRVHKRNGLYSLKNIVIHSDPSFLVENECSSESIEKSGWCFLEDKRNLRYMKILDDKTRLRYLIKELEGRKDPERVRAVTRLLMESCSVADGMVFKDSWILFEAPSKAFTLYLSFGQYEEIGEQIFVQLEGKEEVLKIGRINGKLFMKKMNRGSTSDILLGEDSKPKMDEVFWSSYKSSKFSFCLNGRMYSSRIGSVEKVIIGVGFRGVVEKIFLCESNLSKKYVLGNTRQSLLYVCELSKIEKFLEYKNLCGVYMDSTIPYFMGRKLDVKVSNVIDNRNVYWMYNRKVKSLLKSGDVRIPGYEGMMSKAQDLLFERT</sequence>
<protein>
    <submittedName>
        <fullName evidence="1">Uncharacterized protein</fullName>
    </submittedName>
</protein>
<proteinExistence type="predicted"/>
<name>I6ZU34_ENCRO</name>
<dbReference type="GeneID" id="20521454"/>
<reference evidence="1 2" key="1">
    <citation type="journal article" date="2012" name="Proc. Natl. Acad. Sci. U.S.A.">
        <title>Gain and loss of multiple functionally related, horizontally transferred genes in the reduced genomes of two microsporidian parasites.</title>
        <authorList>
            <person name="Pombert J.-F."/>
            <person name="Selman M."/>
            <person name="Burki F."/>
            <person name="Bardell F.T."/>
            <person name="Farinelli L."/>
            <person name="Solter L.F."/>
            <person name="Whitman D.W."/>
            <person name="Weiss L.M."/>
            <person name="Corradi N."/>
            <person name="Keeling P.J."/>
        </authorList>
    </citation>
    <scope>NUCLEOTIDE SEQUENCE [LARGE SCALE GENOMIC DNA]</scope>
    <source>
        <strain evidence="1 2">SJ-2008</strain>
    </source>
</reference>